<dbReference type="Proteomes" id="UP000186817">
    <property type="component" value="Unassembled WGS sequence"/>
</dbReference>
<dbReference type="AlphaFoldDB" id="A0A1Q9DE28"/>
<accession>A0A1Q9DE28</accession>
<reference evidence="2 3" key="1">
    <citation type="submission" date="2016-02" db="EMBL/GenBank/DDBJ databases">
        <title>Genome analysis of coral dinoflagellate symbionts highlights evolutionary adaptations to a symbiotic lifestyle.</title>
        <authorList>
            <person name="Aranda M."/>
            <person name="Li Y."/>
            <person name="Liew Y.J."/>
            <person name="Baumgarten S."/>
            <person name="Simakov O."/>
            <person name="Wilson M."/>
            <person name="Piel J."/>
            <person name="Ashoor H."/>
            <person name="Bougouffa S."/>
            <person name="Bajic V.B."/>
            <person name="Ryu T."/>
            <person name="Ravasi T."/>
            <person name="Bayer T."/>
            <person name="Micklem G."/>
            <person name="Kim H."/>
            <person name="Bhak J."/>
            <person name="Lajeunesse T.C."/>
            <person name="Voolstra C.R."/>
        </authorList>
    </citation>
    <scope>NUCLEOTIDE SEQUENCE [LARGE SCALE GENOMIC DNA]</scope>
    <source>
        <strain evidence="2 3">CCMP2467</strain>
    </source>
</reference>
<organism evidence="2 3">
    <name type="scientific">Symbiodinium microadriaticum</name>
    <name type="common">Dinoflagellate</name>
    <name type="synonym">Zooxanthella microadriatica</name>
    <dbReference type="NCBI Taxonomy" id="2951"/>
    <lineage>
        <taxon>Eukaryota</taxon>
        <taxon>Sar</taxon>
        <taxon>Alveolata</taxon>
        <taxon>Dinophyceae</taxon>
        <taxon>Suessiales</taxon>
        <taxon>Symbiodiniaceae</taxon>
        <taxon>Symbiodinium</taxon>
    </lineage>
</organism>
<evidence type="ECO:0000313" key="2">
    <source>
        <dbReference type="EMBL" id="OLP93407.1"/>
    </source>
</evidence>
<comment type="caution">
    <text evidence="2">The sequence shown here is derived from an EMBL/GenBank/DDBJ whole genome shotgun (WGS) entry which is preliminary data.</text>
</comment>
<evidence type="ECO:0000313" key="3">
    <source>
        <dbReference type="Proteomes" id="UP000186817"/>
    </source>
</evidence>
<gene>
    <name evidence="2" type="ORF">AK812_SmicGene24686</name>
</gene>
<keyword evidence="3" id="KW-1185">Reference proteome</keyword>
<sequence length="507" mass="55057">MSTPSRPWLSKRPKCQSRAGDEGGVGGALKAVSGDWTNEGDGSLPAPLYLRTTLLQETKISEVLLRARDFNRVLGATASRLQTACKSPQRLDTEEEAYLGAGTLPVLVPHVAMRRVGERPRSEIKGSLPGTMHALTVLGQQMQKLQEAARMDKVHRALHSRGAFSSSGFHMEVPKQRPAGARALDVERRGSLRPRTTDGFLLVLSLWTRTAVGPQPDGRGAEKGVPSALRAMRTILAAFVLAASNRHPADQTGEGKACATAMRNFHSPALAERLLATFAEAALAGVDRNLTAKLEIHGSGGAEETSSSAMSSPDAMLAPPIFVPRSVEPAQCGVRRRCDARQHRHTSTFPDLDNQESEMGSRACQRTILVEQCRFQKRADLASRAALDAGRALMLTLLRFLDLPTSQPGHPGLVDGGCSRKAWVAQWLMLTTARHDPDHNWTLAHLRPITRLNPGSNFLAELSSSSAAYELQRHLDQGHLTAEQHAQRFGPSQAVVTDNIGRRPEPM</sequence>
<evidence type="ECO:0000256" key="1">
    <source>
        <dbReference type="SAM" id="MobiDB-lite"/>
    </source>
</evidence>
<name>A0A1Q9DE28_SYMMI</name>
<protein>
    <submittedName>
        <fullName evidence="2">Uncharacterized protein</fullName>
    </submittedName>
</protein>
<dbReference type="EMBL" id="LSRX01000582">
    <property type="protein sequence ID" value="OLP93407.1"/>
    <property type="molecule type" value="Genomic_DNA"/>
</dbReference>
<dbReference type="OrthoDB" id="10319628at2759"/>
<feature type="region of interest" description="Disordered" evidence="1">
    <location>
        <begin position="1"/>
        <end position="37"/>
    </location>
</feature>
<proteinExistence type="predicted"/>